<sequence>MIKLWSFALGFELTSIASMLAMLWLSGDIDTRTVAPLAGLYGMFFSYPLFGFMAESQSKDVAEFKFSTLRMICGGVASGLFFAVVFANLDRFPFSFSTWTVVVGIVFYLFSLMVHVVLFFFTISNFGKMKGDEVGAETTDTDD</sequence>
<evidence type="ECO:0000313" key="3">
    <source>
        <dbReference type="Proteomes" id="UP000319383"/>
    </source>
</evidence>
<feature type="transmembrane region" description="Helical" evidence="1">
    <location>
        <begin position="99"/>
        <end position="121"/>
    </location>
</feature>
<feature type="transmembrane region" description="Helical" evidence="1">
    <location>
        <begin position="7"/>
        <end position="27"/>
    </location>
</feature>
<feature type="transmembrane region" description="Helical" evidence="1">
    <location>
        <begin position="66"/>
        <end position="87"/>
    </location>
</feature>
<protein>
    <submittedName>
        <fullName evidence="2">Uncharacterized protein</fullName>
    </submittedName>
</protein>
<dbReference type="EMBL" id="CP036276">
    <property type="protein sequence ID" value="QDU45314.1"/>
    <property type="molecule type" value="Genomic_DNA"/>
</dbReference>
<proteinExistence type="predicted"/>
<accession>A0A517ZS88</accession>
<organism evidence="2 3">
    <name type="scientific">Symmachiella dynata</name>
    <dbReference type="NCBI Taxonomy" id="2527995"/>
    <lineage>
        <taxon>Bacteria</taxon>
        <taxon>Pseudomonadati</taxon>
        <taxon>Planctomycetota</taxon>
        <taxon>Planctomycetia</taxon>
        <taxon>Planctomycetales</taxon>
        <taxon>Planctomycetaceae</taxon>
        <taxon>Symmachiella</taxon>
    </lineage>
</organism>
<dbReference type="KEGG" id="sdyn:Mal52_38070"/>
<keyword evidence="1" id="KW-0812">Transmembrane</keyword>
<evidence type="ECO:0000313" key="2">
    <source>
        <dbReference type="EMBL" id="QDU45314.1"/>
    </source>
</evidence>
<dbReference type="AlphaFoldDB" id="A0A517ZS88"/>
<gene>
    <name evidence="2" type="ORF">Mal52_38070</name>
</gene>
<keyword evidence="3" id="KW-1185">Reference proteome</keyword>
<evidence type="ECO:0000256" key="1">
    <source>
        <dbReference type="SAM" id="Phobius"/>
    </source>
</evidence>
<dbReference type="RefSeq" id="WP_145377703.1">
    <property type="nucleotide sequence ID" value="NZ_CP036276.1"/>
</dbReference>
<name>A0A517ZS88_9PLAN</name>
<keyword evidence="1" id="KW-0472">Membrane</keyword>
<reference evidence="2 3" key="1">
    <citation type="submission" date="2019-02" db="EMBL/GenBank/DDBJ databases">
        <title>Deep-cultivation of Planctomycetes and their phenomic and genomic characterization uncovers novel biology.</title>
        <authorList>
            <person name="Wiegand S."/>
            <person name="Jogler M."/>
            <person name="Boedeker C."/>
            <person name="Pinto D."/>
            <person name="Vollmers J."/>
            <person name="Rivas-Marin E."/>
            <person name="Kohn T."/>
            <person name="Peeters S.H."/>
            <person name="Heuer A."/>
            <person name="Rast P."/>
            <person name="Oberbeckmann S."/>
            <person name="Bunk B."/>
            <person name="Jeske O."/>
            <person name="Meyerdierks A."/>
            <person name="Storesund J.E."/>
            <person name="Kallscheuer N."/>
            <person name="Luecker S."/>
            <person name="Lage O.M."/>
            <person name="Pohl T."/>
            <person name="Merkel B.J."/>
            <person name="Hornburger P."/>
            <person name="Mueller R.-W."/>
            <person name="Bruemmer F."/>
            <person name="Labrenz M."/>
            <person name="Spormann A.M."/>
            <person name="Op den Camp H."/>
            <person name="Overmann J."/>
            <person name="Amann R."/>
            <person name="Jetten M.S.M."/>
            <person name="Mascher T."/>
            <person name="Medema M.H."/>
            <person name="Devos D.P."/>
            <person name="Kaster A.-K."/>
            <person name="Ovreas L."/>
            <person name="Rohde M."/>
            <person name="Galperin M.Y."/>
            <person name="Jogler C."/>
        </authorList>
    </citation>
    <scope>NUCLEOTIDE SEQUENCE [LARGE SCALE GENOMIC DNA]</scope>
    <source>
        <strain evidence="2 3">Mal52</strain>
    </source>
</reference>
<keyword evidence="1" id="KW-1133">Transmembrane helix</keyword>
<feature type="transmembrane region" description="Helical" evidence="1">
    <location>
        <begin position="33"/>
        <end position="54"/>
    </location>
</feature>
<dbReference type="Proteomes" id="UP000319383">
    <property type="component" value="Chromosome"/>
</dbReference>